<comment type="caution">
    <text evidence="2">The sequence shown here is derived from an EMBL/GenBank/DDBJ whole genome shotgun (WGS) entry which is preliminary data.</text>
</comment>
<feature type="chain" id="PRO_5024413283" evidence="1">
    <location>
        <begin position="23"/>
        <end position="153"/>
    </location>
</feature>
<reference evidence="2 3" key="1">
    <citation type="submission" date="2019-09" db="EMBL/GenBank/DDBJ databases">
        <title>Pararcticibacter amylolyticus gen. nov., sp. nov., isolated from a rottenly hemp rope, and reclassification of Pedobacter tournemirensis as Pararcticibacter tournemirensis comb. nov.</title>
        <authorList>
            <person name="Cai Y."/>
        </authorList>
    </citation>
    <scope>NUCLEOTIDE SEQUENCE [LARGE SCALE GENOMIC DNA]</scope>
    <source>
        <strain evidence="2 3">TF5-37.2-LB10</strain>
    </source>
</reference>
<name>A0A5M9GU25_9SPHI</name>
<feature type="signal peptide" evidence="1">
    <location>
        <begin position="1"/>
        <end position="22"/>
    </location>
</feature>
<dbReference type="Proteomes" id="UP000322918">
    <property type="component" value="Unassembled WGS sequence"/>
</dbReference>
<accession>A0A5M9GU25</accession>
<keyword evidence="1" id="KW-0732">Signal</keyword>
<organism evidence="2 3">
    <name type="scientific">Arcticibacter tournemirensis</name>
    <dbReference type="NCBI Taxonomy" id="699437"/>
    <lineage>
        <taxon>Bacteria</taxon>
        <taxon>Pseudomonadati</taxon>
        <taxon>Bacteroidota</taxon>
        <taxon>Sphingobacteriia</taxon>
        <taxon>Sphingobacteriales</taxon>
        <taxon>Sphingobacteriaceae</taxon>
        <taxon>Arcticibacter</taxon>
    </lineage>
</organism>
<dbReference type="AlphaFoldDB" id="A0A5M9GU25"/>
<protein>
    <submittedName>
        <fullName evidence="2">Uncharacterized protein</fullName>
    </submittedName>
</protein>
<evidence type="ECO:0000256" key="1">
    <source>
        <dbReference type="SAM" id="SignalP"/>
    </source>
</evidence>
<proteinExistence type="predicted"/>
<dbReference type="EMBL" id="VWNE01000044">
    <property type="protein sequence ID" value="KAA8476258.1"/>
    <property type="molecule type" value="Genomic_DNA"/>
</dbReference>
<keyword evidence="3" id="KW-1185">Reference proteome</keyword>
<evidence type="ECO:0000313" key="2">
    <source>
        <dbReference type="EMBL" id="KAA8476258.1"/>
    </source>
</evidence>
<evidence type="ECO:0000313" key="3">
    <source>
        <dbReference type="Proteomes" id="UP000322918"/>
    </source>
</evidence>
<dbReference type="OrthoDB" id="1409548at2"/>
<sequence length="153" mass="16889">MKKSKTGILIILAVLSVLTAVAQGDQNSDKKSSAFLNRKGGVHDHGWTSLGFLDKESVTRIYSGRKIIFLDQKGNAVDSKGNNLGRAPKNAVYFKFNGENVVQQRGSLSETCATLDPKGHYSGPDHNNYKLHNCITHCYFLTNKKDTLNQMAM</sequence>
<gene>
    <name evidence="2" type="ORF">F1649_20210</name>
</gene>
<dbReference type="RefSeq" id="WP_141814133.1">
    <property type="nucleotide sequence ID" value="NZ_VFPL01000001.1"/>
</dbReference>